<organism evidence="1 2">
    <name type="scientific">Candidatus Accumulibacter cognatus</name>
    <dbReference type="NCBI Taxonomy" id="2954383"/>
    <lineage>
        <taxon>Bacteria</taxon>
        <taxon>Pseudomonadati</taxon>
        <taxon>Pseudomonadota</taxon>
        <taxon>Betaproteobacteria</taxon>
        <taxon>Candidatus Accumulibacter</taxon>
    </lineage>
</organism>
<accession>A0A080M3S6</accession>
<dbReference type="EMBL" id="JDST02000109">
    <property type="protein sequence ID" value="KFB75025.1"/>
    <property type="molecule type" value="Genomic_DNA"/>
</dbReference>
<dbReference type="Proteomes" id="UP000021315">
    <property type="component" value="Unassembled WGS sequence"/>
</dbReference>
<proteinExistence type="predicted"/>
<gene>
    <name evidence="1" type="ORF">AW06_003988</name>
</gene>
<sequence>MISGGGRNAISAWEAWNLWNSSKADMSDLTLQSVTLLDKRLSNQAGIRTVVRKLAATDRSWLESAQISDFGE</sequence>
<keyword evidence="2" id="KW-1185">Reference proteome</keyword>
<evidence type="ECO:0000313" key="2">
    <source>
        <dbReference type="Proteomes" id="UP000021315"/>
    </source>
</evidence>
<reference evidence="1" key="1">
    <citation type="submission" date="2014-02" db="EMBL/GenBank/DDBJ databases">
        <title>Expanding our view of genomic diversity in Candidatus Accumulibacter clades.</title>
        <authorList>
            <person name="Skennerton C.T."/>
            <person name="Barr J.J."/>
            <person name="Slater F.R."/>
            <person name="Bond P.L."/>
            <person name="Tyson G.W."/>
        </authorList>
    </citation>
    <scope>NUCLEOTIDE SEQUENCE [LARGE SCALE GENOMIC DNA]</scope>
</reference>
<comment type="caution">
    <text evidence="1">The sequence shown here is derived from an EMBL/GenBank/DDBJ whole genome shotgun (WGS) entry which is preliminary data.</text>
</comment>
<protein>
    <submittedName>
        <fullName evidence="1">Uncharacterized protein</fullName>
    </submittedName>
</protein>
<evidence type="ECO:0000313" key="1">
    <source>
        <dbReference type="EMBL" id="KFB75025.1"/>
    </source>
</evidence>
<name>A0A080M3S6_9PROT</name>
<dbReference type="AlphaFoldDB" id="A0A080M3S6"/>